<feature type="region of interest" description="Disordered" evidence="3">
    <location>
        <begin position="871"/>
        <end position="952"/>
    </location>
</feature>
<dbReference type="InterPro" id="IPR029060">
    <property type="entry name" value="PIN-like_dom_sf"/>
</dbReference>
<dbReference type="InterPro" id="IPR051706">
    <property type="entry name" value="Glycosyltransferase_domain"/>
</dbReference>
<dbReference type="InterPro" id="IPR007577">
    <property type="entry name" value="GlycoTrfase_DXD_sugar-bd_CS"/>
</dbReference>
<keyword evidence="4" id="KW-1133">Transmembrane helix</keyword>
<evidence type="ECO:0000259" key="5">
    <source>
        <dbReference type="SMART" id="SM00670"/>
    </source>
</evidence>
<evidence type="ECO:0000313" key="6">
    <source>
        <dbReference type="EMBL" id="TFY67800.1"/>
    </source>
</evidence>
<dbReference type="AlphaFoldDB" id="A0A4Y9Z199"/>
<dbReference type="PANTHER" id="PTHR32385">
    <property type="entry name" value="MANNOSYL PHOSPHORYLINOSITOL CERAMIDE SYNTHASE"/>
    <property type="match status" value="1"/>
</dbReference>
<dbReference type="InterPro" id="IPR002716">
    <property type="entry name" value="PIN_dom"/>
</dbReference>
<dbReference type="SUPFAM" id="SSF53448">
    <property type="entry name" value="Nucleotide-diphospho-sugar transferases"/>
    <property type="match status" value="1"/>
</dbReference>
<gene>
    <name evidence="6" type="ORF">EVG20_g3808</name>
</gene>
<comment type="similarity">
    <text evidence="1">Belongs to the glycosyltransferase 32 family.</text>
</comment>
<evidence type="ECO:0000256" key="1">
    <source>
        <dbReference type="ARBA" id="ARBA00009003"/>
    </source>
</evidence>
<dbReference type="Gene3D" id="3.90.550.20">
    <property type="match status" value="1"/>
</dbReference>
<dbReference type="Proteomes" id="UP000298327">
    <property type="component" value="Unassembled WGS sequence"/>
</dbReference>
<dbReference type="OrthoDB" id="3647at2759"/>
<evidence type="ECO:0000313" key="7">
    <source>
        <dbReference type="Proteomes" id="UP000298327"/>
    </source>
</evidence>
<dbReference type="GO" id="GO:0004540">
    <property type="term" value="F:RNA nuclease activity"/>
    <property type="evidence" value="ECO:0007669"/>
    <property type="project" value="UniProtKB-ARBA"/>
</dbReference>
<keyword evidence="4" id="KW-0472">Membrane</keyword>
<feature type="region of interest" description="Disordered" evidence="3">
    <location>
        <begin position="826"/>
        <end position="845"/>
    </location>
</feature>
<dbReference type="Pfam" id="PF04488">
    <property type="entry name" value="Gly_transf_sug"/>
    <property type="match status" value="1"/>
</dbReference>
<dbReference type="GO" id="GO:0000030">
    <property type="term" value="F:mannosyltransferase activity"/>
    <property type="evidence" value="ECO:0007669"/>
    <property type="project" value="TreeGrafter"/>
</dbReference>
<evidence type="ECO:0000256" key="2">
    <source>
        <dbReference type="ARBA" id="ARBA00022679"/>
    </source>
</evidence>
<sequence length="952" mass="105647">MSFADPLQQPGSFPAWGPSTSNFYPSQYPAMPSEEWQTDDVLVDATLRNFDEVANKDVDMQAPLSESMFYIVIDTNVLLGKLDVLQQFVEDAKANDTPVRIIIPGIVISELDQFGLRSQKNRSGLAWAARRASTWLLEKVKERRLVKGQAHEETCKSSGKWNVRDTGEISGPDTNDNLILDCCQYFARSGQVALCSSDKNLCIKTESTGIASFSPTRNWSSREIAHELFGNADDLSKFDNFSSSTSRQYAKASRKKHVPVPVPVEDEDMMDVDDTGDGSGMHFAPSHPVDALHLEVIEHFSRLLVELVGRVGGPEVPREGGSGGLADSKHAPKWARKWLGAWSVDDCLAYLSSKGPRRLDKGTPAPRLEVFLLRPYGEERGCRRGQEWSKRDWEIAIAKLGEIAQLWDDGPLAESVAVLGPRYLHVVLVLLALILLGTVVVLSSVSYYLAIPADAYITEQELDASANATARIPRIIHQTWKSETLPSKWKGISEECRAMMPDYEYMLWTDASSREFIAEQYPWFLDTFDSYTYPIQRADAIRYFVLHYYGGVYMDLDIGCLRPLDLLLNYPVILPRTIPVGVSNDLMFAEKGHPFMAQTIHNLVTFDHKWVLNYPTVMFSTGPMFLSAQYGIYSTAHPVTPEQPGGEVRILPKSLYGKNAKPEEAPHSFFTHFYGSSWHADDAAFIGFLGTWGKGLMWLGLAVLILGICRLIYTNAKQRKFRKIGSYDVLLPRWVERNGRWHLDLGWISLPGRMSPPASPMIPDDRVPRGLVHTGSPEEEVSLLSIPLHMRSSSPTLSDVSTIDGITTPPHPAVSAARRVRAGMASLFGSSETEPRSPTRSRRRPRGVLFFLPAFSPGGDITLPLDEGSARLSTSLPSSSSSPFDVESNRYPLGKRGLGLGVDIEAHPMPPMSRSGTPRPPPYSEASASSRRASTPEPSGSRRPYTNATPKS</sequence>
<keyword evidence="7" id="KW-1185">Reference proteome</keyword>
<feature type="compositionally biased region" description="Low complexity" evidence="3">
    <location>
        <begin position="924"/>
        <end position="939"/>
    </location>
</feature>
<feature type="transmembrane region" description="Helical" evidence="4">
    <location>
        <begin position="423"/>
        <end position="450"/>
    </location>
</feature>
<dbReference type="GO" id="GO:0016020">
    <property type="term" value="C:membrane"/>
    <property type="evidence" value="ECO:0007669"/>
    <property type="project" value="GOC"/>
</dbReference>
<evidence type="ECO:0000256" key="4">
    <source>
        <dbReference type="SAM" id="Phobius"/>
    </source>
</evidence>
<feature type="transmembrane region" description="Helical" evidence="4">
    <location>
        <begin position="695"/>
        <end position="713"/>
    </location>
</feature>
<organism evidence="6 7">
    <name type="scientific">Dentipellis fragilis</name>
    <dbReference type="NCBI Taxonomy" id="205917"/>
    <lineage>
        <taxon>Eukaryota</taxon>
        <taxon>Fungi</taxon>
        <taxon>Dikarya</taxon>
        <taxon>Basidiomycota</taxon>
        <taxon>Agaricomycotina</taxon>
        <taxon>Agaricomycetes</taxon>
        <taxon>Russulales</taxon>
        <taxon>Hericiaceae</taxon>
        <taxon>Dentipellis</taxon>
    </lineage>
</organism>
<dbReference type="SUPFAM" id="SSF88723">
    <property type="entry name" value="PIN domain-like"/>
    <property type="match status" value="1"/>
</dbReference>
<accession>A0A4Y9Z199</accession>
<reference evidence="6 7" key="1">
    <citation type="submission" date="2019-02" db="EMBL/GenBank/DDBJ databases">
        <title>Genome sequencing of the rare red list fungi Dentipellis fragilis.</title>
        <authorList>
            <person name="Buettner E."/>
            <person name="Kellner H."/>
        </authorList>
    </citation>
    <scope>NUCLEOTIDE SEQUENCE [LARGE SCALE GENOMIC DNA]</scope>
    <source>
        <strain evidence="6 7">DSM 105465</strain>
    </source>
</reference>
<dbReference type="SMART" id="SM00670">
    <property type="entry name" value="PINc"/>
    <property type="match status" value="1"/>
</dbReference>
<dbReference type="PANTHER" id="PTHR32385:SF15">
    <property type="entry name" value="INOSITOL PHOSPHOCERAMIDE MANNOSYLTRANSFERASE 1"/>
    <property type="match status" value="1"/>
</dbReference>
<dbReference type="Pfam" id="PF13638">
    <property type="entry name" value="PIN_4"/>
    <property type="match status" value="1"/>
</dbReference>
<dbReference type="EMBL" id="SEOQ01000181">
    <property type="protein sequence ID" value="TFY67800.1"/>
    <property type="molecule type" value="Genomic_DNA"/>
</dbReference>
<dbReference type="STRING" id="205917.A0A4Y9Z199"/>
<dbReference type="CDD" id="cd18727">
    <property type="entry name" value="PIN_Swt1-like"/>
    <property type="match status" value="1"/>
</dbReference>
<comment type="caution">
    <text evidence="6">The sequence shown here is derived from an EMBL/GenBank/DDBJ whole genome shotgun (WGS) entry which is preliminary data.</text>
</comment>
<feature type="compositionally biased region" description="Low complexity" evidence="3">
    <location>
        <begin position="872"/>
        <end position="883"/>
    </location>
</feature>
<dbReference type="Gene3D" id="3.40.50.1010">
    <property type="entry name" value="5'-nuclease"/>
    <property type="match status" value="1"/>
</dbReference>
<protein>
    <recommendedName>
        <fullName evidence="5">PIN domain-containing protein</fullName>
    </recommendedName>
</protein>
<dbReference type="GO" id="GO:0051999">
    <property type="term" value="P:mannosyl-inositol phosphorylceramide biosynthetic process"/>
    <property type="evidence" value="ECO:0007669"/>
    <property type="project" value="TreeGrafter"/>
</dbReference>
<feature type="domain" description="PIN" evidence="5">
    <location>
        <begin position="69"/>
        <end position="203"/>
    </location>
</feature>
<dbReference type="FunFam" id="3.90.550.20:FF:000005">
    <property type="entry name" value="Unplaced genomic scaffold supercont1.17, whole genome shotgun sequence"/>
    <property type="match status" value="1"/>
</dbReference>
<proteinExistence type="inferred from homology"/>
<name>A0A4Y9Z199_9AGAM</name>
<feature type="transmembrane region" description="Helical" evidence="4">
    <location>
        <begin position="611"/>
        <end position="632"/>
    </location>
</feature>
<keyword evidence="4" id="KW-0812">Transmembrane</keyword>
<evidence type="ECO:0000256" key="3">
    <source>
        <dbReference type="SAM" id="MobiDB-lite"/>
    </source>
</evidence>
<keyword evidence="2" id="KW-0808">Transferase</keyword>
<dbReference type="InterPro" id="IPR029044">
    <property type="entry name" value="Nucleotide-diphossugar_trans"/>
</dbReference>